<evidence type="ECO:0000256" key="9">
    <source>
        <dbReference type="ARBA" id="ARBA00022833"/>
    </source>
</evidence>
<dbReference type="Gene3D" id="3.30.40.10">
    <property type="entry name" value="Zinc/RING finger domain, C3HC4 (zinc finger)"/>
    <property type="match status" value="1"/>
</dbReference>
<feature type="domain" description="RING-type" evidence="13">
    <location>
        <begin position="95"/>
        <end position="137"/>
    </location>
</feature>
<sequence>MNSLQPPTLNFLNTMSSLKLSESLPQSPAEISLHFSAIKAGAMIQDRTILSYGNSGKDVYLESSLTPNGVKSCFPATRDMLSPLVPDITFSDYACAICLDIMEDEIQVRGLPCGHAFHVTCVNKWLLWRQSYCPVYKASYQKGIYMA</sequence>
<keyword evidence="9" id="KW-0862">Zinc</keyword>
<keyword evidence="5" id="KW-0812">Transmembrane</keyword>
<evidence type="ECO:0000256" key="2">
    <source>
        <dbReference type="ARBA" id="ARBA00004141"/>
    </source>
</evidence>
<evidence type="ECO:0000256" key="10">
    <source>
        <dbReference type="ARBA" id="ARBA00022989"/>
    </source>
</evidence>
<dbReference type="GO" id="GO:0008270">
    <property type="term" value="F:zinc ion binding"/>
    <property type="evidence" value="ECO:0007669"/>
    <property type="project" value="UniProtKB-KW"/>
</dbReference>
<proteinExistence type="predicted"/>
<evidence type="ECO:0000256" key="3">
    <source>
        <dbReference type="ARBA" id="ARBA00012483"/>
    </source>
</evidence>
<dbReference type="InterPro" id="IPR013083">
    <property type="entry name" value="Znf_RING/FYVE/PHD"/>
</dbReference>
<comment type="caution">
    <text evidence="15">The sequence shown here is derived from an EMBL/GenBank/DDBJ whole genome shotgun (WGS) entry which is preliminary data.</text>
</comment>
<dbReference type="GO" id="GO:0061630">
    <property type="term" value="F:ubiquitin protein ligase activity"/>
    <property type="evidence" value="ECO:0007669"/>
    <property type="project" value="UniProtKB-EC"/>
</dbReference>
<accession>A0A9W4JVS8</accession>
<dbReference type="Pfam" id="PF13639">
    <property type="entry name" value="zf-RING_2"/>
    <property type="match status" value="1"/>
</dbReference>
<keyword evidence="7 12" id="KW-0863">Zinc-finger</keyword>
<evidence type="ECO:0000256" key="7">
    <source>
        <dbReference type="ARBA" id="ARBA00022771"/>
    </source>
</evidence>
<comment type="catalytic activity">
    <reaction evidence="1">
        <text>S-ubiquitinyl-[E2 ubiquitin-conjugating enzyme]-L-cysteine + [acceptor protein]-L-lysine = [E2 ubiquitin-conjugating enzyme]-L-cysteine + N(6)-ubiquitinyl-[acceptor protein]-L-lysine.</text>
        <dbReference type="EC" id="2.3.2.27"/>
    </reaction>
</comment>
<keyword evidence="8" id="KW-0833">Ubl conjugation pathway</keyword>
<comment type="subcellular location">
    <subcellularLocation>
        <location evidence="2">Membrane</location>
        <topology evidence="2">Multi-pass membrane protein</topology>
    </subcellularLocation>
</comment>
<dbReference type="PROSITE" id="PS50089">
    <property type="entry name" value="ZF_RING_2"/>
    <property type="match status" value="1"/>
</dbReference>
<dbReference type="PANTHER" id="PTHR45977">
    <property type="entry name" value="TARGET OF ERK KINASE MPK-1"/>
    <property type="match status" value="1"/>
</dbReference>
<evidence type="ECO:0000256" key="6">
    <source>
        <dbReference type="ARBA" id="ARBA00022723"/>
    </source>
</evidence>
<evidence type="ECO:0000256" key="4">
    <source>
        <dbReference type="ARBA" id="ARBA00022679"/>
    </source>
</evidence>
<dbReference type="GO" id="GO:0016020">
    <property type="term" value="C:membrane"/>
    <property type="evidence" value="ECO:0007669"/>
    <property type="project" value="UniProtKB-SubCell"/>
</dbReference>
<dbReference type="AlphaFoldDB" id="A0A9W4JVS8"/>
<evidence type="ECO:0000313" key="17">
    <source>
        <dbReference type="Proteomes" id="UP001152649"/>
    </source>
</evidence>
<dbReference type="Proteomes" id="UP001152646">
    <property type="component" value="Unassembled WGS sequence"/>
</dbReference>
<evidence type="ECO:0000256" key="8">
    <source>
        <dbReference type="ARBA" id="ARBA00022786"/>
    </source>
</evidence>
<evidence type="ECO:0000256" key="1">
    <source>
        <dbReference type="ARBA" id="ARBA00000900"/>
    </source>
</evidence>
<dbReference type="PANTHER" id="PTHR45977:SF4">
    <property type="entry name" value="RING-TYPE DOMAIN-CONTAINING PROTEIN"/>
    <property type="match status" value="1"/>
</dbReference>
<dbReference type="EMBL" id="CAJVPG010000100">
    <property type="protein sequence ID" value="CAG8332741.1"/>
    <property type="molecule type" value="Genomic_DNA"/>
</dbReference>
<name>A0A9W4JVS8_9EURO</name>
<evidence type="ECO:0000313" key="15">
    <source>
        <dbReference type="EMBL" id="CAG8422375.1"/>
    </source>
</evidence>
<keyword evidence="6" id="KW-0479">Metal-binding</keyword>
<dbReference type="EC" id="2.3.2.27" evidence="3"/>
<gene>
    <name evidence="15" type="ORF">PSALAMII_LOCUS10349</name>
    <name evidence="14" type="ORF">PSALAMII_LOCUS2643</name>
</gene>
<dbReference type="GO" id="GO:0006511">
    <property type="term" value="P:ubiquitin-dependent protein catabolic process"/>
    <property type="evidence" value="ECO:0007669"/>
    <property type="project" value="TreeGrafter"/>
</dbReference>
<keyword evidence="10" id="KW-1133">Transmembrane helix</keyword>
<dbReference type="SMART" id="SM00184">
    <property type="entry name" value="RING"/>
    <property type="match status" value="1"/>
</dbReference>
<dbReference type="SUPFAM" id="SSF57850">
    <property type="entry name" value="RING/U-box"/>
    <property type="match status" value="1"/>
</dbReference>
<dbReference type="Proteomes" id="UP001152649">
    <property type="component" value="Unassembled WGS sequence"/>
</dbReference>
<evidence type="ECO:0000313" key="14">
    <source>
        <dbReference type="EMBL" id="CAG8332741.1"/>
    </source>
</evidence>
<dbReference type="InterPro" id="IPR001841">
    <property type="entry name" value="Znf_RING"/>
</dbReference>
<organism evidence="15 16">
    <name type="scientific">Penicillium salamii</name>
    <dbReference type="NCBI Taxonomy" id="1612424"/>
    <lineage>
        <taxon>Eukaryota</taxon>
        <taxon>Fungi</taxon>
        <taxon>Dikarya</taxon>
        <taxon>Ascomycota</taxon>
        <taxon>Pezizomycotina</taxon>
        <taxon>Eurotiomycetes</taxon>
        <taxon>Eurotiomycetidae</taxon>
        <taxon>Eurotiales</taxon>
        <taxon>Aspergillaceae</taxon>
        <taxon>Penicillium</taxon>
    </lineage>
</organism>
<evidence type="ECO:0000256" key="11">
    <source>
        <dbReference type="ARBA" id="ARBA00023136"/>
    </source>
</evidence>
<evidence type="ECO:0000256" key="5">
    <source>
        <dbReference type="ARBA" id="ARBA00022692"/>
    </source>
</evidence>
<keyword evidence="11" id="KW-0472">Membrane</keyword>
<reference evidence="15" key="1">
    <citation type="submission" date="2021-07" db="EMBL/GenBank/DDBJ databases">
        <authorList>
            <person name="Branca A.L. A."/>
        </authorList>
    </citation>
    <scope>NUCLEOTIDE SEQUENCE</scope>
</reference>
<evidence type="ECO:0000313" key="16">
    <source>
        <dbReference type="Proteomes" id="UP001152646"/>
    </source>
</evidence>
<evidence type="ECO:0000256" key="12">
    <source>
        <dbReference type="PROSITE-ProRule" id="PRU00175"/>
    </source>
</evidence>
<keyword evidence="4" id="KW-0808">Transferase</keyword>
<evidence type="ECO:0000259" key="13">
    <source>
        <dbReference type="PROSITE" id="PS50089"/>
    </source>
</evidence>
<dbReference type="GO" id="GO:0016567">
    <property type="term" value="P:protein ubiquitination"/>
    <property type="evidence" value="ECO:0007669"/>
    <property type="project" value="TreeGrafter"/>
</dbReference>
<keyword evidence="17" id="KW-1185">Reference proteome</keyword>
<protein>
    <recommendedName>
        <fullName evidence="3">RING-type E3 ubiquitin transferase</fullName>
        <ecNumber evidence="3">2.3.2.27</ecNumber>
    </recommendedName>
</protein>
<dbReference type="EMBL" id="CAJVPA010000244">
    <property type="protein sequence ID" value="CAG8422375.1"/>
    <property type="molecule type" value="Genomic_DNA"/>
</dbReference>
<dbReference type="OrthoDB" id="8062037at2759"/>